<sequence length="67" mass="8080">MIKKKINFVKLLKNYKKKGWVAISHDFNRVLFYGKTLKETTRKAKLSKRKIYFFPTGEKYSRFVGLF</sequence>
<proteinExistence type="predicted"/>
<dbReference type="Proteomes" id="UP000176665">
    <property type="component" value="Unassembled WGS sequence"/>
</dbReference>
<gene>
    <name evidence="1" type="ORF">A2W14_06970</name>
</gene>
<dbReference type="AlphaFoldDB" id="A0A1F5YSP8"/>
<dbReference type="STRING" id="1798371.A2W14_06970"/>
<dbReference type="EMBL" id="MFJA01000035">
    <property type="protein sequence ID" value="OGG03238.1"/>
    <property type="molecule type" value="Genomic_DNA"/>
</dbReference>
<protein>
    <recommendedName>
        <fullName evidence="3">DUF5678 domain-containing protein</fullName>
    </recommendedName>
</protein>
<organism evidence="1 2">
    <name type="scientific">Candidatus Gottesmanbacteria bacterium RBG_16_37_8</name>
    <dbReference type="NCBI Taxonomy" id="1798371"/>
    <lineage>
        <taxon>Bacteria</taxon>
        <taxon>Candidatus Gottesmaniibacteriota</taxon>
    </lineage>
</organism>
<name>A0A1F5YSP8_9BACT</name>
<evidence type="ECO:0000313" key="1">
    <source>
        <dbReference type="EMBL" id="OGG03238.1"/>
    </source>
</evidence>
<accession>A0A1F5YSP8</accession>
<comment type="caution">
    <text evidence="1">The sequence shown here is derived from an EMBL/GenBank/DDBJ whole genome shotgun (WGS) entry which is preliminary data.</text>
</comment>
<reference evidence="1 2" key="1">
    <citation type="journal article" date="2016" name="Nat. Commun.">
        <title>Thousands of microbial genomes shed light on interconnected biogeochemical processes in an aquifer system.</title>
        <authorList>
            <person name="Anantharaman K."/>
            <person name="Brown C.T."/>
            <person name="Hug L.A."/>
            <person name="Sharon I."/>
            <person name="Castelle C.J."/>
            <person name="Probst A.J."/>
            <person name="Thomas B.C."/>
            <person name="Singh A."/>
            <person name="Wilkins M.J."/>
            <person name="Karaoz U."/>
            <person name="Brodie E.L."/>
            <person name="Williams K.H."/>
            <person name="Hubbard S.S."/>
            <person name="Banfield J.F."/>
        </authorList>
    </citation>
    <scope>NUCLEOTIDE SEQUENCE [LARGE SCALE GENOMIC DNA]</scope>
</reference>
<evidence type="ECO:0008006" key="3">
    <source>
        <dbReference type="Google" id="ProtNLM"/>
    </source>
</evidence>
<evidence type="ECO:0000313" key="2">
    <source>
        <dbReference type="Proteomes" id="UP000176665"/>
    </source>
</evidence>